<dbReference type="RefSeq" id="WP_012260015.1">
    <property type="nucleotide sequence ID" value="NC_010182.1"/>
</dbReference>
<reference evidence="1 2" key="1">
    <citation type="journal article" date="2008" name="Chem. Biol. Interact.">
        <title>Extending the Bacillus cereus group genomics to putative food-borne pathogens of different toxicity.</title>
        <authorList>
            <person name="Lapidus A."/>
            <person name="Goltsman E."/>
            <person name="Auger S."/>
            <person name="Galleron N."/>
            <person name="Segurens B."/>
            <person name="Dossat C."/>
            <person name="Land M.L."/>
            <person name="Broussolle V."/>
            <person name="Brillard J."/>
            <person name="Guinebretiere M.H."/>
            <person name="Sanchis V."/>
            <person name="Nguen-The C."/>
            <person name="Lereclus D."/>
            <person name="Richardson P."/>
            <person name="Wincker P."/>
            <person name="Weissenbach J."/>
            <person name="Ehrlich S.D."/>
            <person name="Sorokin A."/>
        </authorList>
    </citation>
    <scope>NUCLEOTIDE SEQUENCE [LARGE SCALE GENOMIC DNA]</scope>
    <source>
        <strain evidence="2">KBAB4</strain>
        <plasmid evidence="1 2">pBWB403</plasmid>
    </source>
</reference>
<accession>A9VVG3</accession>
<keyword evidence="1" id="KW-0614">Plasmid</keyword>
<dbReference type="AlphaFoldDB" id="A9VVG3"/>
<dbReference type="HOGENOM" id="CLU_2165988_0_0_9"/>
<evidence type="ECO:0000313" key="2">
    <source>
        <dbReference type="Proteomes" id="UP000002154"/>
    </source>
</evidence>
<sequence>MTTAQIKQAIIALLQENDSLLVSEITTKLNDRYHGGYAHHTNEEVLDLLKEIQSETGVCNGSLELTAPTKEVAKQSDVVFVPYSIYNTMNPLRKYKPKAMKRRAIRKLFY</sequence>
<proteinExistence type="predicted"/>
<dbReference type="Proteomes" id="UP000002154">
    <property type="component" value="Plasmid pBWB403"/>
</dbReference>
<dbReference type="KEGG" id="bwe:BcerKBAB4_5283"/>
<gene>
    <name evidence="1" type="ordered locus">BcerKBAB4_5283</name>
</gene>
<geneLocation type="plasmid" evidence="1 2">
    <name>pBWB403</name>
</geneLocation>
<dbReference type="EMBL" id="CP000906">
    <property type="protein sequence ID" value="ABY46778.1"/>
    <property type="molecule type" value="Genomic_DNA"/>
</dbReference>
<evidence type="ECO:0000313" key="1">
    <source>
        <dbReference type="EMBL" id="ABY46778.1"/>
    </source>
</evidence>
<name>A9VVG3_BACMK</name>
<organism evidence="1 2">
    <name type="scientific">Bacillus mycoides (strain KBAB4)</name>
    <name type="common">Bacillus weihenstephanensis</name>
    <dbReference type="NCBI Taxonomy" id="315730"/>
    <lineage>
        <taxon>Bacteria</taxon>
        <taxon>Bacillati</taxon>
        <taxon>Bacillota</taxon>
        <taxon>Bacilli</taxon>
        <taxon>Bacillales</taxon>
        <taxon>Bacillaceae</taxon>
        <taxon>Bacillus</taxon>
        <taxon>Bacillus cereus group</taxon>
    </lineage>
</organism>
<protein>
    <submittedName>
        <fullName evidence="1">Uncharacterized protein</fullName>
    </submittedName>
</protein>